<reference evidence="20 21" key="1">
    <citation type="submission" date="2015-01" db="EMBL/GenBank/DDBJ databases">
        <title>Genome sequence of the anaerobic bacterium Geobacter soli GSS01, a dissimilatory Fe(III) reducer from soil.</title>
        <authorList>
            <person name="Yang G."/>
            <person name="Zhou S."/>
        </authorList>
    </citation>
    <scope>NUCLEOTIDE SEQUENCE [LARGE SCALE GENOMIC DNA]</scope>
    <source>
        <strain evidence="20 21">GSS01</strain>
    </source>
</reference>
<protein>
    <recommendedName>
        <fullName evidence="16">DNA helicase RecQ</fullName>
        <ecNumber evidence="16">5.6.2.4</ecNumber>
    </recommendedName>
</protein>
<evidence type="ECO:0000256" key="11">
    <source>
        <dbReference type="ARBA" id="ARBA00023125"/>
    </source>
</evidence>
<comment type="similarity">
    <text evidence="3">Belongs to the helicase family. RecQ subfamily.</text>
</comment>
<dbReference type="Pfam" id="PF00570">
    <property type="entry name" value="HRDC"/>
    <property type="match status" value="1"/>
</dbReference>
<evidence type="ECO:0000259" key="18">
    <source>
        <dbReference type="PROSITE" id="PS51192"/>
    </source>
</evidence>
<evidence type="ECO:0000256" key="5">
    <source>
        <dbReference type="ARBA" id="ARBA00022741"/>
    </source>
</evidence>
<dbReference type="Pfam" id="PF00271">
    <property type="entry name" value="Helicase_C"/>
    <property type="match status" value="1"/>
</dbReference>
<keyword evidence="6" id="KW-0227">DNA damage</keyword>
<dbReference type="AlphaFoldDB" id="A0A0C1QQP9"/>
<evidence type="ECO:0000256" key="15">
    <source>
        <dbReference type="ARBA" id="ARBA00034617"/>
    </source>
</evidence>
<dbReference type="CDD" id="cd18794">
    <property type="entry name" value="SF2_C_RecQ"/>
    <property type="match status" value="1"/>
</dbReference>
<dbReference type="NCBIfam" id="TIGR00614">
    <property type="entry name" value="recQ_fam"/>
    <property type="match status" value="1"/>
</dbReference>
<comment type="cofactor">
    <cofactor evidence="2">
        <name>Zn(2+)</name>
        <dbReference type="ChEBI" id="CHEBI:29105"/>
    </cofactor>
</comment>
<dbReference type="EMBL" id="JXBL01000001">
    <property type="protein sequence ID" value="KIE42997.1"/>
    <property type="molecule type" value="Genomic_DNA"/>
</dbReference>
<dbReference type="GO" id="GO:0009378">
    <property type="term" value="F:four-way junction helicase activity"/>
    <property type="evidence" value="ECO:0007669"/>
    <property type="project" value="TreeGrafter"/>
</dbReference>
<keyword evidence="5" id="KW-0547">Nucleotide-binding</keyword>
<dbReference type="Gene3D" id="1.10.150.80">
    <property type="entry name" value="HRDC domain"/>
    <property type="match status" value="1"/>
</dbReference>
<evidence type="ECO:0000256" key="9">
    <source>
        <dbReference type="ARBA" id="ARBA00022833"/>
    </source>
</evidence>
<keyword evidence="11" id="KW-0238">DNA-binding</keyword>
<dbReference type="InterPro" id="IPR010997">
    <property type="entry name" value="HRDC-like_sf"/>
</dbReference>
<evidence type="ECO:0000313" key="21">
    <source>
        <dbReference type="Proteomes" id="UP000031433"/>
    </source>
</evidence>
<dbReference type="GO" id="GO:0006281">
    <property type="term" value="P:DNA repair"/>
    <property type="evidence" value="ECO:0007669"/>
    <property type="project" value="UniProtKB-KW"/>
</dbReference>
<dbReference type="SMART" id="SM00487">
    <property type="entry name" value="DEXDc"/>
    <property type="match status" value="1"/>
</dbReference>
<dbReference type="GO" id="GO:0046872">
    <property type="term" value="F:metal ion binding"/>
    <property type="evidence" value="ECO:0007669"/>
    <property type="project" value="UniProtKB-KW"/>
</dbReference>
<dbReference type="InterPro" id="IPR002121">
    <property type="entry name" value="HRDC_dom"/>
</dbReference>
<dbReference type="FunFam" id="1.10.150.80:FF:000002">
    <property type="entry name" value="ATP-dependent DNA helicase RecQ"/>
    <property type="match status" value="1"/>
</dbReference>
<evidence type="ECO:0000259" key="17">
    <source>
        <dbReference type="PROSITE" id="PS50967"/>
    </source>
</evidence>
<evidence type="ECO:0000256" key="4">
    <source>
        <dbReference type="ARBA" id="ARBA00022723"/>
    </source>
</evidence>
<comment type="caution">
    <text evidence="20">The sequence shown here is derived from an EMBL/GenBank/DDBJ whole genome shotgun (WGS) entry which is preliminary data.</text>
</comment>
<dbReference type="InterPro" id="IPR006293">
    <property type="entry name" value="DNA_helicase_ATP-dep_RecQ_bac"/>
</dbReference>
<dbReference type="GO" id="GO:0043590">
    <property type="term" value="C:bacterial nucleoid"/>
    <property type="evidence" value="ECO:0007669"/>
    <property type="project" value="TreeGrafter"/>
</dbReference>
<evidence type="ECO:0000256" key="7">
    <source>
        <dbReference type="ARBA" id="ARBA00022801"/>
    </source>
</evidence>
<gene>
    <name evidence="20" type="ORF">SE37_10315</name>
</gene>
<dbReference type="PROSITE" id="PS51192">
    <property type="entry name" value="HELICASE_ATP_BIND_1"/>
    <property type="match status" value="1"/>
</dbReference>
<keyword evidence="12" id="KW-0233">DNA recombination</keyword>
<keyword evidence="4" id="KW-0479">Metal-binding</keyword>
<dbReference type="GO" id="GO:0043138">
    <property type="term" value="F:3'-5' DNA helicase activity"/>
    <property type="evidence" value="ECO:0007669"/>
    <property type="project" value="UniProtKB-EC"/>
</dbReference>
<evidence type="ECO:0000256" key="10">
    <source>
        <dbReference type="ARBA" id="ARBA00022840"/>
    </source>
</evidence>
<dbReference type="RefSeq" id="WP_039646066.1">
    <property type="nucleotide sequence ID" value="NZ_JXBL01000001.1"/>
</dbReference>
<dbReference type="Gene3D" id="1.10.10.10">
    <property type="entry name" value="Winged helix-like DNA-binding domain superfamily/Winged helix DNA-binding domain"/>
    <property type="match status" value="1"/>
</dbReference>
<dbReference type="Pfam" id="PF09382">
    <property type="entry name" value="RQC"/>
    <property type="match status" value="1"/>
</dbReference>
<evidence type="ECO:0000313" key="20">
    <source>
        <dbReference type="EMBL" id="KIE42997.1"/>
    </source>
</evidence>
<accession>A0A0C1QQP9</accession>
<feature type="domain" description="Helicase C-terminal" evidence="19">
    <location>
        <begin position="218"/>
        <end position="361"/>
    </location>
</feature>
<dbReference type="FunFam" id="1.10.10.10:FF:000175">
    <property type="entry name" value="ATP-dependent DNA helicase RecQ"/>
    <property type="match status" value="1"/>
</dbReference>
<dbReference type="FunFam" id="3.40.50.300:FF:000296">
    <property type="entry name" value="ATP-dependent DNA helicase RecQ"/>
    <property type="match status" value="1"/>
</dbReference>
<dbReference type="SMART" id="SM00956">
    <property type="entry name" value="RQC"/>
    <property type="match status" value="1"/>
</dbReference>
<evidence type="ECO:0000256" key="16">
    <source>
        <dbReference type="NCBIfam" id="TIGR01389"/>
    </source>
</evidence>
<keyword evidence="13" id="KW-0234">DNA repair</keyword>
<dbReference type="InterPro" id="IPR011545">
    <property type="entry name" value="DEAD/DEAH_box_helicase_dom"/>
</dbReference>
<organism evidence="20 21">
    <name type="scientific">Geobacter soli</name>
    <dbReference type="NCBI Taxonomy" id="1510391"/>
    <lineage>
        <taxon>Bacteria</taxon>
        <taxon>Pseudomonadati</taxon>
        <taxon>Thermodesulfobacteriota</taxon>
        <taxon>Desulfuromonadia</taxon>
        <taxon>Geobacterales</taxon>
        <taxon>Geobacteraceae</taxon>
        <taxon>Geobacter</taxon>
    </lineage>
</organism>
<keyword evidence="14" id="KW-0413">Isomerase</keyword>
<dbReference type="SMART" id="SM00341">
    <property type="entry name" value="HRDC"/>
    <property type="match status" value="1"/>
</dbReference>
<comment type="catalytic activity">
    <reaction evidence="15">
        <text>Couples ATP hydrolysis with the unwinding of duplex DNA by translocating in the 3'-5' direction.</text>
        <dbReference type="EC" id="5.6.2.4"/>
    </reaction>
</comment>
<keyword evidence="10" id="KW-0067">ATP-binding</keyword>
<dbReference type="InterPro" id="IPR032284">
    <property type="entry name" value="RecQ_Zn-bd"/>
</dbReference>
<evidence type="ECO:0000256" key="2">
    <source>
        <dbReference type="ARBA" id="ARBA00001947"/>
    </source>
</evidence>
<dbReference type="GO" id="GO:0005524">
    <property type="term" value="F:ATP binding"/>
    <property type="evidence" value="ECO:0007669"/>
    <property type="project" value="UniProtKB-KW"/>
</dbReference>
<keyword evidence="9" id="KW-0862">Zinc</keyword>
<evidence type="ECO:0000256" key="12">
    <source>
        <dbReference type="ARBA" id="ARBA00023172"/>
    </source>
</evidence>
<dbReference type="GO" id="GO:0006310">
    <property type="term" value="P:DNA recombination"/>
    <property type="evidence" value="ECO:0007669"/>
    <property type="project" value="UniProtKB-UniRule"/>
</dbReference>
<dbReference type="GO" id="GO:0009432">
    <property type="term" value="P:SOS response"/>
    <property type="evidence" value="ECO:0007669"/>
    <property type="project" value="UniProtKB-UniRule"/>
</dbReference>
<evidence type="ECO:0000256" key="6">
    <source>
        <dbReference type="ARBA" id="ARBA00022763"/>
    </source>
</evidence>
<dbReference type="GO" id="GO:0006260">
    <property type="term" value="P:DNA replication"/>
    <property type="evidence" value="ECO:0007669"/>
    <property type="project" value="InterPro"/>
</dbReference>
<dbReference type="InterPro" id="IPR044876">
    <property type="entry name" value="HRDC_dom_sf"/>
</dbReference>
<keyword evidence="21" id="KW-1185">Reference proteome</keyword>
<keyword evidence="8 20" id="KW-0347">Helicase</keyword>
<dbReference type="InterPro" id="IPR004589">
    <property type="entry name" value="DNA_helicase_ATP-dep_RecQ"/>
</dbReference>
<dbReference type="EC" id="5.6.2.4" evidence="16"/>
<name>A0A0C1QQP9_9BACT</name>
<dbReference type="SMART" id="SM00490">
    <property type="entry name" value="HELICc"/>
    <property type="match status" value="1"/>
</dbReference>
<evidence type="ECO:0000256" key="14">
    <source>
        <dbReference type="ARBA" id="ARBA00023235"/>
    </source>
</evidence>
<dbReference type="PROSITE" id="PS51194">
    <property type="entry name" value="HELICASE_CTER"/>
    <property type="match status" value="1"/>
</dbReference>
<evidence type="ECO:0000256" key="13">
    <source>
        <dbReference type="ARBA" id="ARBA00023204"/>
    </source>
</evidence>
<dbReference type="GO" id="GO:0003677">
    <property type="term" value="F:DNA binding"/>
    <property type="evidence" value="ECO:0007669"/>
    <property type="project" value="UniProtKB-KW"/>
</dbReference>
<dbReference type="InterPro" id="IPR027417">
    <property type="entry name" value="P-loop_NTPase"/>
</dbReference>
<evidence type="ECO:0000256" key="8">
    <source>
        <dbReference type="ARBA" id="ARBA00022806"/>
    </source>
</evidence>
<feature type="domain" description="HRDC" evidence="17">
    <location>
        <begin position="527"/>
        <end position="603"/>
    </location>
</feature>
<evidence type="ECO:0000259" key="19">
    <source>
        <dbReference type="PROSITE" id="PS51194"/>
    </source>
</evidence>
<dbReference type="CDD" id="cd17920">
    <property type="entry name" value="DEXHc_RecQ"/>
    <property type="match status" value="1"/>
</dbReference>
<dbReference type="SUPFAM" id="SSF47819">
    <property type="entry name" value="HRDC-like"/>
    <property type="match status" value="1"/>
</dbReference>
<dbReference type="InterPro" id="IPR001650">
    <property type="entry name" value="Helicase_C-like"/>
</dbReference>
<proteinExistence type="inferred from homology"/>
<dbReference type="GO" id="GO:0016787">
    <property type="term" value="F:hydrolase activity"/>
    <property type="evidence" value="ECO:0007669"/>
    <property type="project" value="UniProtKB-KW"/>
</dbReference>
<dbReference type="PROSITE" id="PS50967">
    <property type="entry name" value="HRDC"/>
    <property type="match status" value="1"/>
</dbReference>
<dbReference type="Pfam" id="PF00270">
    <property type="entry name" value="DEAD"/>
    <property type="match status" value="1"/>
</dbReference>
<keyword evidence="7" id="KW-0378">Hydrolase</keyword>
<dbReference type="InterPro" id="IPR036388">
    <property type="entry name" value="WH-like_DNA-bd_sf"/>
</dbReference>
<dbReference type="PANTHER" id="PTHR13710">
    <property type="entry name" value="DNA HELICASE RECQ FAMILY MEMBER"/>
    <property type="match status" value="1"/>
</dbReference>
<dbReference type="Gene3D" id="3.40.50.300">
    <property type="entry name" value="P-loop containing nucleotide triphosphate hydrolases"/>
    <property type="match status" value="2"/>
</dbReference>
<dbReference type="Proteomes" id="UP000031433">
    <property type="component" value="Unassembled WGS sequence"/>
</dbReference>
<evidence type="ECO:0000256" key="1">
    <source>
        <dbReference type="ARBA" id="ARBA00001946"/>
    </source>
</evidence>
<feature type="domain" description="Helicase ATP-binding" evidence="18">
    <location>
        <begin position="26"/>
        <end position="194"/>
    </location>
</feature>
<dbReference type="SUPFAM" id="SSF52540">
    <property type="entry name" value="P-loop containing nucleoside triphosphate hydrolases"/>
    <property type="match status" value="2"/>
</dbReference>
<dbReference type="InterPro" id="IPR014001">
    <property type="entry name" value="Helicase_ATP-bd"/>
</dbReference>
<dbReference type="InterPro" id="IPR018982">
    <property type="entry name" value="RQC_domain"/>
</dbReference>
<sequence>MGHETLAVLRSVFGYRSFRPFQEEIVDRVARGGDTFVLMPTGGGKSLCYQIPSLVRPGVGIVVSPLISLMKDQVDALRENGVAAACYNSTLGERESRQVLGRLHGGELDLLYVAPERLMTDAFLERLREVPLALFAIDEAHCVSQWGHDFRPEYVELGRLRGLFPTVPMIALTATADVQTRGDIVARLGLRGAEIYVTGFDRPNIRYSVLEKQKPFRQLEEFLATRPREAGIVYCLSRKRVEEVAEKLRVAGVEAAAYHAGLADAERSRVQDAFLRDDIRVVVATVAFGMGIDKPNVRFVVHYDLPKNIESYYQETGRAGRDGLPAEALLLFGYGDIPVSRSLIESGGNPEQVRIELHKLNAMVGFAEALVCRRRALLGYFGERLEEPCGNCDLCLDPPETFDATEEARKALSCVYRVGQRFGVGHVIDVMRGSRSERILALGHDRLSTYGIGASLAAEAWGSIIRQLIHRGYLEQDLANYSVLKLTPAARPLLRGEENLVLAKPRLRMAAPKKEKAPRRPGAATPAERDEGLFQELRALRKRLADDQQVPPYIIFSDATLAEMASLRPATPDELLRVNGVGERKLGRYGAPFLEAIRSHGAG</sequence>
<dbReference type="FunFam" id="3.40.50.300:FF:000156">
    <property type="entry name" value="ATP-dependent DNA helicase recQ"/>
    <property type="match status" value="1"/>
</dbReference>
<dbReference type="NCBIfam" id="TIGR01389">
    <property type="entry name" value="recQ"/>
    <property type="match status" value="1"/>
</dbReference>
<comment type="cofactor">
    <cofactor evidence="1">
        <name>Mg(2+)</name>
        <dbReference type="ChEBI" id="CHEBI:18420"/>
    </cofactor>
</comment>
<dbReference type="GO" id="GO:0005737">
    <property type="term" value="C:cytoplasm"/>
    <property type="evidence" value="ECO:0007669"/>
    <property type="project" value="TreeGrafter"/>
</dbReference>
<evidence type="ECO:0000256" key="3">
    <source>
        <dbReference type="ARBA" id="ARBA00005446"/>
    </source>
</evidence>
<dbReference type="PANTHER" id="PTHR13710:SF105">
    <property type="entry name" value="ATP-DEPENDENT DNA HELICASE Q1"/>
    <property type="match status" value="1"/>
</dbReference>
<dbReference type="Pfam" id="PF16124">
    <property type="entry name" value="RecQ_Zn_bind"/>
    <property type="match status" value="1"/>
</dbReference>
<dbReference type="GO" id="GO:0030894">
    <property type="term" value="C:replisome"/>
    <property type="evidence" value="ECO:0007669"/>
    <property type="project" value="TreeGrafter"/>
</dbReference>